<evidence type="ECO:0000256" key="1">
    <source>
        <dbReference type="SAM" id="MobiDB-lite"/>
    </source>
</evidence>
<evidence type="ECO:0000313" key="4">
    <source>
        <dbReference type="EMBL" id="ASC73297.1"/>
    </source>
</evidence>
<organism evidence="4 5">
    <name type="scientific">Halomicronema hongdechloris C2206</name>
    <dbReference type="NCBI Taxonomy" id="1641165"/>
    <lineage>
        <taxon>Bacteria</taxon>
        <taxon>Bacillati</taxon>
        <taxon>Cyanobacteriota</taxon>
        <taxon>Cyanophyceae</taxon>
        <taxon>Nodosilineales</taxon>
        <taxon>Nodosilineaceae</taxon>
        <taxon>Halomicronema</taxon>
    </lineage>
</organism>
<dbReference type="SUPFAM" id="SSF52540">
    <property type="entry name" value="P-loop containing nucleoside triphosphate hydrolases"/>
    <property type="match status" value="1"/>
</dbReference>
<dbReference type="STRING" id="1641165.XM38_23130"/>
<feature type="transmembrane region" description="Helical" evidence="2">
    <location>
        <begin position="946"/>
        <end position="967"/>
    </location>
</feature>
<dbReference type="InterPro" id="IPR011990">
    <property type="entry name" value="TPR-like_helical_dom_sf"/>
</dbReference>
<dbReference type="Pfam" id="PF20703">
    <property type="entry name" value="nSTAND1"/>
    <property type="match status" value="1"/>
</dbReference>
<accession>A0A1Z3HT41</accession>
<evidence type="ECO:0000256" key="2">
    <source>
        <dbReference type="SAM" id="Phobius"/>
    </source>
</evidence>
<name>A0A1Z3HT41_9CYAN</name>
<protein>
    <recommendedName>
        <fullName evidence="3">Novel STAND NTPase 1 domain-containing protein</fullName>
    </recommendedName>
</protein>
<evidence type="ECO:0000313" key="5">
    <source>
        <dbReference type="Proteomes" id="UP000191901"/>
    </source>
</evidence>
<gene>
    <name evidence="4" type="ORF">XM38_042610</name>
</gene>
<feature type="region of interest" description="Disordered" evidence="1">
    <location>
        <begin position="262"/>
        <end position="281"/>
    </location>
</feature>
<keyword evidence="2" id="KW-1133">Transmembrane helix</keyword>
<keyword evidence="2" id="KW-0472">Membrane</keyword>
<dbReference type="Gene3D" id="1.25.40.10">
    <property type="entry name" value="Tetratricopeptide repeat domain"/>
    <property type="match status" value="1"/>
</dbReference>
<dbReference type="OrthoDB" id="434800at2"/>
<dbReference type="RefSeq" id="WP_080811253.1">
    <property type="nucleotide sequence ID" value="NZ_CP021983.2"/>
</dbReference>
<dbReference type="KEGG" id="hhg:XM38_042610"/>
<keyword evidence="2" id="KW-0812">Transmembrane</keyword>
<keyword evidence="5" id="KW-1185">Reference proteome</keyword>
<dbReference type="Proteomes" id="UP000191901">
    <property type="component" value="Chromosome"/>
</dbReference>
<dbReference type="AlphaFoldDB" id="A0A1Z3HT41"/>
<dbReference type="InterPro" id="IPR027417">
    <property type="entry name" value="P-loop_NTPase"/>
</dbReference>
<dbReference type="Gene3D" id="3.40.50.300">
    <property type="entry name" value="P-loop containing nucleotide triphosphate hydrolases"/>
    <property type="match status" value="1"/>
</dbReference>
<dbReference type="EMBL" id="CP021983">
    <property type="protein sequence ID" value="ASC73297.1"/>
    <property type="molecule type" value="Genomic_DNA"/>
</dbReference>
<proteinExistence type="predicted"/>
<evidence type="ECO:0000259" key="3">
    <source>
        <dbReference type="Pfam" id="PF20703"/>
    </source>
</evidence>
<sequence length="968" mass="109916">MTSPYPTAKVLEHNRQGLIELQRALQLRSHRFSLILARCNYSRLRQMLITAVQQAVQVEADPLTIAVVDLAQLDQSLTLRQAMQVAIDDIPPPLTVMVTGLELVRDLEEVLRAANLGRDDFPKAFPCPLVLWCNDRILHLLNHHAPDFRSFATAPISFDYPTDELIQSLHRGANQLFTTMLSLGDDSSLPGQAPLYRQGSLLRTELEFALTDIAHQSGPLSAELQASLDFLKGRDAFSRGELDVARLYFTRSLEYWQQQTSQRSPVASSEGTTHSILEPAAPTPSDKQAVLLFYMGAWWRQYAIRHRQTYRQSCEQARHYFSACLECLRQEQRLDLVGKFLHALAEVLQKLAYWAELEALAQEGQQLHRDDPVRLARNYGYLAEVALARGNASEAEAAAIQALEILKIAEAVQATGAEAPDGWDVATRFQRSWYFYLLGRVQIVLGQPDQAIEQLLQARQHGNPEVDLVLYRSILETLRQQYFQRRAYRRAFHIKLEQRQLETRFRLRAFIGAGQIQPYESSRLASLNGSTQALLATEIEASGRQQDVIALVQRLEQARYQLIVLHGPSGVGKSSILYAGLVPALRRSFPDGRTTLPVLVTAYRNWPDAIYQAVIVARQRQPLGLYGGAMPTAACVDRHGLLDQLRSLVNQQFQQVVLIFDQVEEFFVEATTLDQRREFYQFLCDCLNTPFLKVVMALREDYFLYLLEWERLCDLDIINNDILSRDVRYYLGNFSPRAAEDLLRRLTTRANFYLDEPLIERLVQDLTDAEGGVRPIELQVVGAQLQRQGIVSLWAYDALGPSPKETLVQQFLGSVVQDCGPEQEPLARWILYLLTEEAEESDGRLQRPLKSREELEEELALLRLPFRRPALDLVLEILVKSGLVFEIPEWQGDRYQLVHDYLVGFIRQQPGIDIDAVLEHVTLDNPAMGHLARMTALEHQIRRLRLMAVVAWGAVLVACLGAITAMLP</sequence>
<dbReference type="SUPFAM" id="SSF48452">
    <property type="entry name" value="TPR-like"/>
    <property type="match status" value="1"/>
</dbReference>
<reference evidence="4 5" key="1">
    <citation type="journal article" date="2016" name="Biochim. Biophys. Acta">
        <title>Characterization of red-shifted phycobilisomes isolated from the chlorophyll f-containing cyanobacterium Halomicronema hongdechloris.</title>
        <authorList>
            <person name="Li Y."/>
            <person name="Lin Y."/>
            <person name="Garvey C.J."/>
            <person name="Birch D."/>
            <person name="Corkery R.W."/>
            <person name="Loughlin P.C."/>
            <person name="Scheer H."/>
            <person name="Willows R.D."/>
            <person name="Chen M."/>
        </authorList>
    </citation>
    <scope>NUCLEOTIDE SEQUENCE [LARGE SCALE GENOMIC DNA]</scope>
    <source>
        <strain evidence="4 5">C2206</strain>
    </source>
</reference>
<feature type="domain" description="Novel STAND NTPase 1" evidence="3">
    <location>
        <begin position="543"/>
        <end position="902"/>
    </location>
</feature>
<dbReference type="InterPro" id="IPR049052">
    <property type="entry name" value="nSTAND1"/>
</dbReference>
<feature type="compositionally biased region" description="Polar residues" evidence="1">
    <location>
        <begin position="262"/>
        <end position="275"/>
    </location>
</feature>